<evidence type="ECO:0000313" key="1">
    <source>
        <dbReference type="EMBL" id="ATQ66900.1"/>
    </source>
</evidence>
<dbReference type="AlphaFoldDB" id="A0A2D2CW04"/>
<dbReference type="KEGG" id="mtw:CQW49_02550"/>
<name>A0A2D2CW04_METT3</name>
<sequence>MSEKIREDRARRALTKAGYRLHKTPARSWLRREYGTGYQIGDQSNAIVAGCVHRQYEMTLEDVESFAVKRT</sequence>
<organism evidence="1 2">
    <name type="scientific">Methylosinus trichosporium (strain ATCC 35070 / NCIMB 11131 / UNIQEM 75 / OB3b)</name>
    <dbReference type="NCBI Taxonomy" id="595536"/>
    <lineage>
        <taxon>Bacteria</taxon>
        <taxon>Pseudomonadati</taxon>
        <taxon>Pseudomonadota</taxon>
        <taxon>Alphaproteobacteria</taxon>
        <taxon>Hyphomicrobiales</taxon>
        <taxon>Methylocystaceae</taxon>
        <taxon>Methylosinus</taxon>
    </lineage>
</organism>
<protein>
    <submittedName>
        <fullName evidence="1">Uncharacterized protein</fullName>
    </submittedName>
</protein>
<dbReference type="EMBL" id="CP023737">
    <property type="protein sequence ID" value="ATQ66900.1"/>
    <property type="molecule type" value="Genomic_DNA"/>
</dbReference>
<proteinExistence type="predicted"/>
<accession>A0A2D2CW04</accession>
<evidence type="ECO:0000313" key="2">
    <source>
        <dbReference type="Proteomes" id="UP000230709"/>
    </source>
</evidence>
<reference evidence="2" key="1">
    <citation type="submission" date="2017-10" db="EMBL/GenBank/DDBJ databases">
        <title>Completed PacBio SMRT sequence of Methylosinus trichosporium OB3b reveals presence of a third large plasmid.</title>
        <authorList>
            <person name="Charles T.C."/>
            <person name="Lynch M.D.J."/>
            <person name="Heil J.R."/>
            <person name="Cheng J."/>
        </authorList>
    </citation>
    <scope>NUCLEOTIDE SEQUENCE [LARGE SCALE GENOMIC DNA]</scope>
    <source>
        <strain evidence="2">OB3b</strain>
    </source>
</reference>
<dbReference type="Proteomes" id="UP000230709">
    <property type="component" value="Chromosome"/>
</dbReference>
<keyword evidence="2" id="KW-1185">Reference proteome</keyword>
<gene>
    <name evidence="1" type="ORF">CQW49_02550</name>
</gene>